<evidence type="ECO:0000259" key="4">
    <source>
        <dbReference type="Pfam" id="PF22725"/>
    </source>
</evidence>
<name>A0A3D1JIH9_9CHLR</name>
<dbReference type="Proteomes" id="UP000264141">
    <property type="component" value="Unassembled WGS sequence"/>
</dbReference>
<comment type="similarity">
    <text evidence="1">Belongs to the Gfo/Idh/MocA family.</text>
</comment>
<evidence type="ECO:0000256" key="2">
    <source>
        <dbReference type="ARBA" id="ARBA00023002"/>
    </source>
</evidence>
<dbReference type="Gene3D" id="3.30.360.10">
    <property type="entry name" value="Dihydrodipicolinate Reductase, domain 2"/>
    <property type="match status" value="1"/>
</dbReference>
<dbReference type="InterPro" id="IPR055170">
    <property type="entry name" value="GFO_IDH_MocA-like_dom"/>
</dbReference>
<dbReference type="Pfam" id="PF01408">
    <property type="entry name" value="GFO_IDH_MocA"/>
    <property type="match status" value="1"/>
</dbReference>
<organism evidence="5 6">
    <name type="scientific">Anaerolinea thermolimosa</name>
    <dbReference type="NCBI Taxonomy" id="229919"/>
    <lineage>
        <taxon>Bacteria</taxon>
        <taxon>Bacillati</taxon>
        <taxon>Chloroflexota</taxon>
        <taxon>Anaerolineae</taxon>
        <taxon>Anaerolineales</taxon>
        <taxon>Anaerolineaceae</taxon>
        <taxon>Anaerolinea</taxon>
    </lineage>
</organism>
<evidence type="ECO:0000313" key="6">
    <source>
        <dbReference type="Proteomes" id="UP000264141"/>
    </source>
</evidence>
<feature type="domain" description="GFO/IDH/MocA-like oxidoreductase" evidence="4">
    <location>
        <begin position="168"/>
        <end position="293"/>
    </location>
</feature>
<dbReference type="SUPFAM" id="SSF55347">
    <property type="entry name" value="Glyceraldehyde-3-phosphate dehydrogenase-like, C-terminal domain"/>
    <property type="match status" value="1"/>
</dbReference>
<evidence type="ECO:0000256" key="1">
    <source>
        <dbReference type="ARBA" id="ARBA00010928"/>
    </source>
</evidence>
<sequence>MLHYEKTVDPEQSEEVGMAALRLGIVGAGFVAHFHVRALMQMRGFEVAGIVSPHRAGKLAEVVRQNDLGEARVFSSLSEMAHQVDVVALFAPNYLRVEMVEELVDAVRKGAPLKGVICEKPLARNLKEARRVVDLIESVGLKNAYFENQIFMKPIQAQRLQLAPLQEQMGPLSLVRSAEEHGGPHEAWFWDPTRQGGGVLSDMGCHSIAAGWYCLTPVGKPVTFLQPVSVMADCALLKWGRPEWRERLLRERGVDYARTPAEDFATGMVTFRNPETGQMVKAQFTNSWMFEKQGLRLMMDGMGPGYAFEINTLQSPLNLFIGDVAAEAVANAELALEKATASRGLLAVQYNEPDLYGYTDENVDAAQAFREGRNGMLTWRYGLEITRLVMAAYLSAERKQTIDLTDPVIQAELETYIPLIQQGRGAELLY</sequence>
<feature type="domain" description="Gfo/Idh/MocA-like oxidoreductase N-terminal" evidence="3">
    <location>
        <begin position="22"/>
        <end position="140"/>
    </location>
</feature>
<dbReference type="GO" id="GO:0016491">
    <property type="term" value="F:oxidoreductase activity"/>
    <property type="evidence" value="ECO:0007669"/>
    <property type="project" value="UniProtKB-KW"/>
</dbReference>
<dbReference type="GO" id="GO:0000166">
    <property type="term" value="F:nucleotide binding"/>
    <property type="evidence" value="ECO:0007669"/>
    <property type="project" value="InterPro"/>
</dbReference>
<dbReference type="PANTHER" id="PTHR43708">
    <property type="entry name" value="CONSERVED EXPRESSED OXIDOREDUCTASE (EUROFUNG)"/>
    <property type="match status" value="1"/>
</dbReference>
<protein>
    <submittedName>
        <fullName evidence="5">Gfo/Idh/MocA family oxidoreductase</fullName>
    </submittedName>
</protein>
<dbReference type="SUPFAM" id="SSF51735">
    <property type="entry name" value="NAD(P)-binding Rossmann-fold domains"/>
    <property type="match status" value="1"/>
</dbReference>
<dbReference type="Gene3D" id="3.40.50.720">
    <property type="entry name" value="NAD(P)-binding Rossmann-like Domain"/>
    <property type="match status" value="1"/>
</dbReference>
<gene>
    <name evidence="5" type="ORF">DEQ80_10325</name>
</gene>
<evidence type="ECO:0000313" key="5">
    <source>
        <dbReference type="EMBL" id="HCE18244.1"/>
    </source>
</evidence>
<dbReference type="OrthoDB" id="9815825at2"/>
<dbReference type="AlphaFoldDB" id="A0A3D1JIH9"/>
<dbReference type="EMBL" id="DPBP01000041">
    <property type="protein sequence ID" value="HCE18244.1"/>
    <property type="molecule type" value="Genomic_DNA"/>
</dbReference>
<dbReference type="Pfam" id="PF22725">
    <property type="entry name" value="GFO_IDH_MocA_C3"/>
    <property type="match status" value="1"/>
</dbReference>
<dbReference type="InterPro" id="IPR036291">
    <property type="entry name" value="NAD(P)-bd_dom_sf"/>
</dbReference>
<evidence type="ECO:0000259" key="3">
    <source>
        <dbReference type="Pfam" id="PF01408"/>
    </source>
</evidence>
<proteinExistence type="inferred from homology"/>
<dbReference type="InterPro" id="IPR051317">
    <property type="entry name" value="Gfo/Idh/MocA_oxidoreduct"/>
</dbReference>
<accession>A0A3D1JIH9</accession>
<reference evidence="5 6" key="1">
    <citation type="journal article" date="2018" name="Nat. Biotechnol.">
        <title>A standardized bacterial taxonomy based on genome phylogeny substantially revises the tree of life.</title>
        <authorList>
            <person name="Parks D.H."/>
            <person name="Chuvochina M."/>
            <person name="Waite D.W."/>
            <person name="Rinke C."/>
            <person name="Skarshewski A."/>
            <person name="Chaumeil P.A."/>
            <person name="Hugenholtz P."/>
        </authorList>
    </citation>
    <scope>NUCLEOTIDE SEQUENCE [LARGE SCALE GENOMIC DNA]</scope>
    <source>
        <strain evidence="5">UBA8781</strain>
    </source>
</reference>
<dbReference type="InterPro" id="IPR000683">
    <property type="entry name" value="Gfo/Idh/MocA-like_OxRdtase_N"/>
</dbReference>
<dbReference type="STRING" id="229919.GCA_001050195_00226"/>
<dbReference type="PANTHER" id="PTHR43708:SF5">
    <property type="entry name" value="CONSERVED EXPRESSED OXIDOREDUCTASE (EUROFUNG)-RELATED"/>
    <property type="match status" value="1"/>
</dbReference>
<keyword evidence="2" id="KW-0560">Oxidoreductase</keyword>
<comment type="caution">
    <text evidence="5">The sequence shown here is derived from an EMBL/GenBank/DDBJ whole genome shotgun (WGS) entry which is preliminary data.</text>
</comment>